<comment type="subcellular location">
    <subcellularLocation>
        <location evidence="1">Nucleus</location>
    </subcellularLocation>
</comment>
<evidence type="ECO:0000313" key="5">
    <source>
        <dbReference type="Proteomes" id="UP000221080"/>
    </source>
</evidence>
<feature type="compositionally biased region" description="Low complexity" evidence="3">
    <location>
        <begin position="122"/>
        <end position="133"/>
    </location>
</feature>
<proteinExistence type="predicted"/>
<feature type="compositionally biased region" description="Low complexity" evidence="3">
    <location>
        <begin position="206"/>
        <end position="227"/>
    </location>
</feature>
<evidence type="ECO:0000256" key="2">
    <source>
        <dbReference type="ARBA" id="ARBA00023242"/>
    </source>
</evidence>
<accession>A0A2D0SZ28</accession>
<dbReference type="PANTHER" id="PTHR16200">
    <property type="entry name" value="RING ZINC FINGER"/>
    <property type="match status" value="1"/>
</dbReference>
<feature type="compositionally biased region" description="Basic residues" evidence="3">
    <location>
        <begin position="174"/>
        <end position="190"/>
    </location>
</feature>
<dbReference type="InterPro" id="IPR029306">
    <property type="entry name" value="RNF111_N"/>
</dbReference>
<feature type="compositionally biased region" description="Basic and acidic residues" evidence="3">
    <location>
        <begin position="191"/>
        <end position="205"/>
    </location>
</feature>
<keyword evidence="2" id="KW-0539">Nucleus</keyword>
<evidence type="ECO:0000259" key="4">
    <source>
        <dbReference type="Pfam" id="PF15303"/>
    </source>
</evidence>
<gene>
    <name evidence="6" type="primary">ark2n</name>
</gene>
<dbReference type="RefSeq" id="XP_017347933.1">
    <property type="nucleotide sequence ID" value="XM_017492444.3"/>
</dbReference>
<protein>
    <submittedName>
        <fullName evidence="6">Protein C18orf25 homolog isoform X2</fullName>
    </submittedName>
</protein>
<feature type="compositionally biased region" description="Basic and acidic residues" evidence="3">
    <location>
        <begin position="60"/>
        <end position="77"/>
    </location>
</feature>
<sequence>MAEGQKATELSDYPTLCGATADNQDLSLKPEALSSSSPTCEESVSMPLPPGLMSMPCLLKELRRDSSPEAVPPEKDPASSAIQICPQEDSDSSACLRSPSSSGHLGDSDTLSSAEEEDLELADAQPVPSSRSDPAPRKSSRRSRSESDASAGVSMAAKKNRCQEKQANGGRTRERGKRSQRHKERIRLLRQKREAVAKRKSRPLEDSSTSDSDATAHSTSSSTASSDNEGGTGSLHPPAGRRGNSMGGVLEEALTRVAAAQRRTEERFRAWMGRISRLHSGDDVDQSSYSGNPEGQSHVGSEETSAAYRIIRLNNDASPPTLNSAHSCVLDPNLLNV</sequence>
<feature type="region of interest" description="Disordered" evidence="3">
    <location>
        <begin position="28"/>
        <end position="246"/>
    </location>
</feature>
<dbReference type="GeneID" id="108278822"/>
<keyword evidence="5" id="KW-1185">Reference proteome</keyword>
<dbReference type="OrthoDB" id="9938906at2759"/>
<feature type="region of interest" description="Disordered" evidence="3">
    <location>
        <begin position="280"/>
        <end position="303"/>
    </location>
</feature>
<dbReference type="Pfam" id="PF15303">
    <property type="entry name" value="RNF111_N"/>
    <property type="match status" value="1"/>
</dbReference>
<dbReference type="GO" id="GO:0005634">
    <property type="term" value="C:nucleus"/>
    <property type="evidence" value="ECO:0007669"/>
    <property type="project" value="UniProtKB-SubCell"/>
</dbReference>
<feature type="compositionally biased region" description="Polar residues" evidence="3">
    <location>
        <begin position="92"/>
        <end position="103"/>
    </location>
</feature>
<reference evidence="6" key="2">
    <citation type="submission" date="2025-08" db="UniProtKB">
        <authorList>
            <consortium name="RefSeq"/>
        </authorList>
    </citation>
    <scope>IDENTIFICATION</scope>
    <source>
        <tissue evidence="6">Blood</tissue>
    </source>
</reference>
<feature type="compositionally biased region" description="Polar residues" evidence="3">
    <location>
        <begin position="286"/>
        <end position="303"/>
    </location>
</feature>
<name>A0A2D0SZ28_ICTPU</name>
<dbReference type="CTD" id="147339"/>
<feature type="domain" description="E3 ubiquitin-protein ligase Arkadia N-terminal" evidence="4">
    <location>
        <begin position="87"/>
        <end position="228"/>
    </location>
</feature>
<organism evidence="5 6">
    <name type="scientific">Ictalurus punctatus</name>
    <name type="common">Channel catfish</name>
    <name type="synonym">Silurus punctatus</name>
    <dbReference type="NCBI Taxonomy" id="7998"/>
    <lineage>
        <taxon>Eukaryota</taxon>
        <taxon>Metazoa</taxon>
        <taxon>Chordata</taxon>
        <taxon>Craniata</taxon>
        <taxon>Vertebrata</taxon>
        <taxon>Euteleostomi</taxon>
        <taxon>Actinopterygii</taxon>
        <taxon>Neopterygii</taxon>
        <taxon>Teleostei</taxon>
        <taxon>Ostariophysi</taxon>
        <taxon>Siluriformes</taxon>
        <taxon>Ictaluridae</taxon>
        <taxon>Ictalurus</taxon>
    </lineage>
</organism>
<reference evidence="5" key="1">
    <citation type="journal article" date="2016" name="Nat. Commun.">
        <title>The channel catfish genome sequence provides insights into the evolution of scale formation in teleosts.</title>
        <authorList>
            <person name="Liu Z."/>
            <person name="Liu S."/>
            <person name="Yao J."/>
            <person name="Bao L."/>
            <person name="Zhang J."/>
            <person name="Li Y."/>
            <person name="Jiang C."/>
            <person name="Sun L."/>
            <person name="Wang R."/>
            <person name="Zhang Y."/>
            <person name="Zhou T."/>
            <person name="Zeng Q."/>
            <person name="Fu Q."/>
            <person name="Gao S."/>
            <person name="Li N."/>
            <person name="Koren S."/>
            <person name="Jiang Y."/>
            <person name="Zimin A."/>
            <person name="Xu P."/>
            <person name="Phillippy A.M."/>
            <person name="Geng X."/>
            <person name="Song L."/>
            <person name="Sun F."/>
            <person name="Li C."/>
            <person name="Wang X."/>
            <person name="Chen A."/>
            <person name="Jin Y."/>
            <person name="Yuan Z."/>
            <person name="Yang Y."/>
            <person name="Tan S."/>
            <person name="Peatman E."/>
            <person name="Lu J."/>
            <person name="Qin Z."/>
            <person name="Dunham R."/>
            <person name="Li Z."/>
            <person name="Sonstegard T."/>
            <person name="Feng J."/>
            <person name="Danzmann R.G."/>
            <person name="Schroeder S."/>
            <person name="Scheffler B."/>
            <person name="Duke M.V."/>
            <person name="Ballard L."/>
            <person name="Kucuktas H."/>
            <person name="Kaltenboeck L."/>
            <person name="Liu H."/>
            <person name="Armbruster J."/>
            <person name="Xie Y."/>
            <person name="Kirby M.L."/>
            <person name="Tian Y."/>
            <person name="Flanagan M.E."/>
            <person name="Mu W."/>
            <person name="Waldbieser G.C."/>
        </authorList>
    </citation>
    <scope>NUCLEOTIDE SEQUENCE [LARGE SCALE GENOMIC DNA]</scope>
    <source>
        <strain evidence="5">SDA103</strain>
    </source>
</reference>
<evidence type="ECO:0000256" key="3">
    <source>
        <dbReference type="SAM" id="MobiDB-lite"/>
    </source>
</evidence>
<dbReference type="InterPro" id="IPR051073">
    <property type="entry name" value="ZNRF3_Arkadia_E3_ligases"/>
</dbReference>
<dbReference type="AlphaFoldDB" id="A0A2D0SZ28"/>
<dbReference type="Proteomes" id="UP000221080">
    <property type="component" value="Chromosome 18"/>
</dbReference>
<evidence type="ECO:0000313" key="6">
    <source>
        <dbReference type="RefSeq" id="XP_017347933.1"/>
    </source>
</evidence>
<feature type="compositionally biased region" description="Low complexity" evidence="3">
    <location>
        <begin position="34"/>
        <end position="59"/>
    </location>
</feature>
<evidence type="ECO:0000256" key="1">
    <source>
        <dbReference type="ARBA" id="ARBA00004123"/>
    </source>
</evidence>